<evidence type="ECO:0000313" key="2">
    <source>
        <dbReference type="EMBL" id="PPK43893.1"/>
    </source>
</evidence>
<dbReference type="GO" id="GO:0061504">
    <property type="term" value="P:cyclic threonylcarbamoyladenosine biosynthetic process"/>
    <property type="evidence" value="ECO:0007669"/>
    <property type="project" value="TreeGrafter"/>
</dbReference>
<dbReference type="FunFam" id="3.40.50.720:FF:000141">
    <property type="entry name" value="tRNA threonylcarbamoyladenosine dehydratase"/>
    <property type="match status" value="1"/>
</dbReference>
<dbReference type="Proteomes" id="UP000239863">
    <property type="component" value="Unassembled WGS sequence"/>
</dbReference>
<dbReference type="GO" id="GO:0008641">
    <property type="term" value="F:ubiquitin-like modifier activating enzyme activity"/>
    <property type="evidence" value="ECO:0007669"/>
    <property type="project" value="InterPro"/>
</dbReference>
<dbReference type="STRING" id="37659.GCA_000703125_01166"/>
<comment type="caution">
    <text evidence="2">The sequence shown here is derived from an EMBL/GenBank/DDBJ whole genome shotgun (WGS) entry which is preliminary data.</text>
</comment>
<dbReference type="PANTHER" id="PTHR43267">
    <property type="entry name" value="TRNA THREONYLCARBAMOYLADENOSINE DEHYDRATASE"/>
    <property type="match status" value="1"/>
</dbReference>
<protein>
    <submittedName>
        <fullName evidence="2">tRNA A37 threonylcarbamoyladenosine dehydratase</fullName>
    </submittedName>
</protein>
<evidence type="ECO:0000313" key="3">
    <source>
        <dbReference type="Proteomes" id="UP000239863"/>
    </source>
</evidence>
<proteinExistence type="predicted"/>
<gene>
    <name evidence="2" type="ORF">BD821_1268</name>
</gene>
<dbReference type="Pfam" id="PF00899">
    <property type="entry name" value="ThiF"/>
    <property type="match status" value="1"/>
</dbReference>
<sequence>MAKHSMSRTELLIGEESLNKIKNKKVVILGIGGVGSFAVEALVRGGVGKLVLVDDDIICITNLNRQIHATYKTVGRSKVDVMKERILEINPDCEVTALRTYIDSNNMDKIITKDVDYVIDAIDSITSKIQVAIWCENNNKKLISSMGTGNKLDPTEFKVADIYDTKICPLCRVMRKELRRKGVKHLKVVYSVEEVLKPAVDESIIDKKESVSERDSSKMWAGKRQVPGSISFVPPVAGMIIAGEVIKDMIK</sequence>
<accession>A0A2S6FUI8</accession>
<dbReference type="InterPro" id="IPR000594">
    <property type="entry name" value="ThiF_NAD_FAD-bd"/>
</dbReference>
<dbReference type="GO" id="GO:0061503">
    <property type="term" value="F:tRNA threonylcarbamoyladenosine dehydratase"/>
    <property type="evidence" value="ECO:0007669"/>
    <property type="project" value="TreeGrafter"/>
</dbReference>
<feature type="domain" description="THIF-type NAD/FAD binding fold" evidence="1">
    <location>
        <begin position="12"/>
        <end position="247"/>
    </location>
</feature>
<evidence type="ECO:0000259" key="1">
    <source>
        <dbReference type="Pfam" id="PF00899"/>
    </source>
</evidence>
<organism evidence="2 3">
    <name type="scientific">Clostridium algidicarnis DSM 15099</name>
    <dbReference type="NCBI Taxonomy" id="1121295"/>
    <lineage>
        <taxon>Bacteria</taxon>
        <taxon>Bacillati</taxon>
        <taxon>Bacillota</taxon>
        <taxon>Clostridia</taxon>
        <taxon>Eubacteriales</taxon>
        <taxon>Clostridiaceae</taxon>
        <taxon>Clostridium</taxon>
    </lineage>
</organism>
<dbReference type="RefSeq" id="WP_104410793.1">
    <property type="nucleotide sequence ID" value="NZ_PTIS01000026.1"/>
</dbReference>
<dbReference type="OrthoDB" id="9804150at2"/>
<dbReference type="InterPro" id="IPR045886">
    <property type="entry name" value="ThiF/MoeB/HesA"/>
</dbReference>
<dbReference type="CDD" id="cd00755">
    <property type="entry name" value="YgdL_like"/>
    <property type="match status" value="1"/>
</dbReference>
<dbReference type="SUPFAM" id="SSF69572">
    <property type="entry name" value="Activating enzymes of the ubiquitin-like proteins"/>
    <property type="match status" value="1"/>
</dbReference>
<reference evidence="2 3" key="1">
    <citation type="submission" date="2018-02" db="EMBL/GenBank/DDBJ databases">
        <title>Genomic Encyclopedia of Archaeal and Bacterial Type Strains, Phase II (KMG-II): from individual species to whole genera.</title>
        <authorList>
            <person name="Goeker M."/>
        </authorList>
    </citation>
    <scope>NUCLEOTIDE SEQUENCE [LARGE SCALE GENOMIC DNA]</scope>
    <source>
        <strain evidence="2 3">DSM 15099</strain>
    </source>
</reference>
<dbReference type="EMBL" id="PTIS01000026">
    <property type="protein sequence ID" value="PPK43893.1"/>
    <property type="molecule type" value="Genomic_DNA"/>
</dbReference>
<name>A0A2S6FUI8_9CLOT</name>
<dbReference type="Gene3D" id="3.40.50.720">
    <property type="entry name" value="NAD(P)-binding Rossmann-like Domain"/>
    <property type="match status" value="1"/>
</dbReference>
<dbReference type="PANTHER" id="PTHR43267:SF1">
    <property type="entry name" value="TRNA THREONYLCARBAMOYLADENOSINE DEHYDRATASE"/>
    <property type="match status" value="1"/>
</dbReference>
<dbReference type="AlphaFoldDB" id="A0A2S6FUI8"/>
<dbReference type="InterPro" id="IPR035985">
    <property type="entry name" value="Ubiquitin-activating_enz"/>
</dbReference>